<dbReference type="AlphaFoldDB" id="A0A8S3YYM2"/>
<feature type="domain" description="Isoleucine--tRNA ligase cytoplasmic ubiquitin-like" evidence="2">
    <location>
        <begin position="105"/>
        <end position="194"/>
    </location>
</feature>
<organism evidence="3 4">
    <name type="scientific">Candidula unifasciata</name>
    <dbReference type="NCBI Taxonomy" id="100452"/>
    <lineage>
        <taxon>Eukaryota</taxon>
        <taxon>Metazoa</taxon>
        <taxon>Spiralia</taxon>
        <taxon>Lophotrochozoa</taxon>
        <taxon>Mollusca</taxon>
        <taxon>Gastropoda</taxon>
        <taxon>Heterobranchia</taxon>
        <taxon>Euthyneura</taxon>
        <taxon>Panpulmonata</taxon>
        <taxon>Eupulmonata</taxon>
        <taxon>Stylommatophora</taxon>
        <taxon>Helicina</taxon>
        <taxon>Helicoidea</taxon>
        <taxon>Geomitridae</taxon>
        <taxon>Candidula</taxon>
    </lineage>
</organism>
<evidence type="ECO:0000259" key="2">
    <source>
        <dbReference type="Pfam" id="PF23567"/>
    </source>
</evidence>
<dbReference type="Pfam" id="PF23567">
    <property type="entry name" value="Ubiquitin_IARS1"/>
    <property type="match status" value="2"/>
</dbReference>
<feature type="region of interest" description="Disordered" evidence="1">
    <location>
        <begin position="68"/>
        <end position="91"/>
    </location>
</feature>
<proteinExistence type="predicted"/>
<name>A0A8S3YYM2_9EUPU</name>
<feature type="domain" description="Isoleucine--tRNA ligase cytoplasmic ubiquitin-like" evidence="2">
    <location>
        <begin position="208"/>
        <end position="285"/>
    </location>
</feature>
<keyword evidence="4" id="KW-1185">Reference proteome</keyword>
<accession>A0A8S3YYM2</accession>
<dbReference type="Proteomes" id="UP000678393">
    <property type="component" value="Unassembled WGS sequence"/>
</dbReference>
<evidence type="ECO:0000313" key="3">
    <source>
        <dbReference type="EMBL" id="CAG5121338.1"/>
    </source>
</evidence>
<dbReference type="OrthoDB" id="10658042at2759"/>
<sequence>MTHAESSEVCYKALMKLISVSDELSDFLEASRKRDLSYTSPPTGSQSKVTEQLPKQFHAELLASPEAVHSRKTSLTQVPKKASSLSPPETRGPLSYALPAAPNPQPFSHFVNLVLCGLQPGQGRTGVMATVLIDNPAGATPLSLEALIYNVQCVFGLRGTNIRLYYDSAFAKEVAADLDTRCLFQAAIFVSPYILPGVAKRLLNTLRQPLCRYINVVSRDRTGTLLLENPCDDVLTWSEVLAQASAILGMSARDIRLSRTRDSTGLLHFDDGSNLLSLHGSTIFVL</sequence>
<comment type="caution">
    <text evidence="3">The sequence shown here is derived from an EMBL/GenBank/DDBJ whole genome shotgun (WGS) entry which is preliminary data.</text>
</comment>
<gene>
    <name evidence="3" type="ORF">CUNI_LOCUS6896</name>
</gene>
<protein>
    <recommendedName>
        <fullName evidence="2">Isoleucine--tRNA ligase cytoplasmic ubiquitin-like domain-containing protein</fullName>
    </recommendedName>
</protein>
<dbReference type="InterPro" id="IPR057033">
    <property type="entry name" value="Ubiquitin_IARS1"/>
</dbReference>
<dbReference type="EMBL" id="CAJHNH020001065">
    <property type="protein sequence ID" value="CAG5121338.1"/>
    <property type="molecule type" value="Genomic_DNA"/>
</dbReference>
<feature type="compositionally biased region" description="Polar residues" evidence="1">
    <location>
        <begin position="73"/>
        <end position="87"/>
    </location>
</feature>
<evidence type="ECO:0000313" key="4">
    <source>
        <dbReference type="Proteomes" id="UP000678393"/>
    </source>
</evidence>
<evidence type="ECO:0000256" key="1">
    <source>
        <dbReference type="SAM" id="MobiDB-lite"/>
    </source>
</evidence>
<reference evidence="3" key="1">
    <citation type="submission" date="2021-04" db="EMBL/GenBank/DDBJ databases">
        <authorList>
            <consortium name="Molecular Ecology Group"/>
        </authorList>
    </citation>
    <scope>NUCLEOTIDE SEQUENCE</scope>
</reference>